<comment type="caution">
    <text evidence="2">The sequence shown here is derived from an EMBL/GenBank/DDBJ whole genome shotgun (WGS) entry which is preliminary data.</text>
</comment>
<organism evidence="2 3">
    <name type="scientific">Sphingomonas lenta</name>
    <dbReference type="NCBI Taxonomy" id="1141887"/>
    <lineage>
        <taxon>Bacteria</taxon>
        <taxon>Pseudomonadati</taxon>
        <taxon>Pseudomonadota</taxon>
        <taxon>Alphaproteobacteria</taxon>
        <taxon>Sphingomonadales</taxon>
        <taxon>Sphingomonadaceae</taxon>
        <taxon>Sphingomonas</taxon>
    </lineage>
</organism>
<dbReference type="AlphaFoldDB" id="A0A2A2SIQ7"/>
<feature type="region of interest" description="Disordered" evidence="1">
    <location>
        <begin position="1"/>
        <end position="22"/>
    </location>
</feature>
<protein>
    <submittedName>
        <fullName evidence="2">Uncharacterized protein</fullName>
    </submittedName>
</protein>
<gene>
    <name evidence="2" type="ORF">CKY28_03760</name>
</gene>
<evidence type="ECO:0000313" key="2">
    <source>
        <dbReference type="EMBL" id="PAX09116.1"/>
    </source>
</evidence>
<sequence length="526" mass="55090">MPAPRPTATATASPTATPSPIDPEVLAEYELPAFARRSLAVVGAAGPGEGALGSDIWGDTDGRYTEILMRRLDAPLPSRWAHILLRRALTAQASTPPGVNGADFAAERAWLLLRMGEAQAARAVVQSVDPGNYTPKLYQVAMNAMLASSDPAGLCPLADDAVGATGERAWTLAQGMCAALAGQPNQGATLLTQARRRRVASGIDLLLAQKVVGAAGGRQAITIEWEGVDRLTSWRWGLASTTGVEVPDELMGSVGRQVRYWHATSPAVSLANRLGVADAAAEAGVLSSAALVDLYAAAQGDDAEDIPAAATATAQDLRTAYVNRDANARFSALRSVWGDEPGYARLLLTARAAARIPVREDQDDADRLVAAMLAAGMDRTAARWRDAVQEGSDGWAMIVVSDPDAQGRLAYGDFASYSGSGNAAAKQRLLFAGLAGLGRLSPEDIERGAQALDVRIGAENSWTRALDRAAAAGEQGNVALLAAVGMQTPNWRGIRPEMLYRIIGALRAVGLQGEARMIAAEAIARA</sequence>
<dbReference type="EMBL" id="NSLI01000002">
    <property type="protein sequence ID" value="PAX09116.1"/>
    <property type="molecule type" value="Genomic_DNA"/>
</dbReference>
<feature type="compositionally biased region" description="Low complexity" evidence="1">
    <location>
        <begin position="1"/>
        <end position="19"/>
    </location>
</feature>
<reference evidence="3" key="1">
    <citation type="submission" date="2017-09" db="EMBL/GenBank/DDBJ databases">
        <authorList>
            <person name="Feng G."/>
            <person name="Zhu H."/>
        </authorList>
    </citation>
    <scope>NUCLEOTIDE SEQUENCE [LARGE SCALE GENOMIC DNA]</scope>
    <source>
        <strain evidence="3">1PNM-20</strain>
    </source>
</reference>
<dbReference type="OrthoDB" id="7388088at2"/>
<evidence type="ECO:0000313" key="3">
    <source>
        <dbReference type="Proteomes" id="UP000218151"/>
    </source>
</evidence>
<name>A0A2A2SIQ7_9SPHN</name>
<accession>A0A2A2SIQ7</accession>
<keyword evidence="3" id="KW-1185">Reference proteome</keyword>
<proteinExistence type="predicted"/>
<evidence type="ECO:0000256" key="1">
    <source>
        <dbReference type="SAM" id="MobiDB-lite"/>
    </source>
</evidence>
<dbReference type="Proteomes" id="UP000218151">
    <property type="component" value="Unassembled WGS sequence"/>
</dbReference>